<organism evidence="8 9">
    <name type="scientific">Trueperella pyogenes</name>
    <dbReference type="NCBI Taxonomy" id="1661"/>
    <lineage>
        <taxon>Bacteria</taxon>
        <taxon>Bacillati</taxon>
        <taxon>Actinomycetota</taxon>
        <taxon>Actinomycetes</taxon>
        <taxon>Actinomycetales</taxon>
        <taxon>Actinomycetaceae</taxon>
        <taxon>Trueperella</taxon>
    </lineage>
</organism>
<evidence type="ECO:0000256" key="2">
    <source>
        <dbReference type="ARBA" id="ARBA00022908"/>
    </source>
</evidence>
<dbReference type="PROSITE" id="PS51898">
    <property type="entry name" value="TYR_RECOMBINASE"/>
    <property type="match status" value="1"/>
</dbReference>
<dbReference type="InterPro" id="IPR010998">
    <property type="entry name" value="Integrase_recombinase_N"/>
</dbReference>
<dbReference type="AlphaFoldDB" id="A0A3S9QK23"/>
<dbReference type="Pfam" id="PF14659">
    <property type="entry name" value="Phage_int_SAM_3"/>
    <property type="match status" value="1"/>
</dbReference>
<protein>
    <recommendedName>
        <fullName evidence="10">Site-specific integrase</fullName>
    </recommendedName>
</protein>
<dbReference type="GO" id="GO:0006310">
    <property type="term" value="P:DNA recombination"/>
    <property type="evidence" value="ECO:0007669"/>
    <property type="project" value="UniProtKB-KW"/>
</dbReference>
<keyword evidence="4" id="KW-0233">DNA recombination</keyword>
<feature type="domain" description="Tyr recombinase" evidence="6">
    <location>
        <begin position="172"/>
        <end position="362"/>
    </location>
</feature>
<evidence type="ECO:0000313" key="8">
    <source>
        <dbReference type="EMBL" id="AZR06385.1"/>
    </source>
</evidence>
<evidence type="ECO:0000256" key="5">
    <source>
        <dbReference type="PROSITE-ProRule" id="PRU01248"/>
    </source>
</evidence>
<dbReference type="InterPro" id="IPR011010">
    <property type="entry name" value="DNA_brk_join_enz"/>
</dbReference>
<keyword evidence="2" id="KW-0229">DNA integration</keyword>
<comment type="similarity">
    <text evidence="1">Belongs to the 'phage' integrase family.</text>
</comment>
<dbReference type="Gene3D" id="1.10.443.10">
    <property type="entry name" value="Intergrase catalytic core"/>
    <property type="match status" value="1"/>
</dbReference>
<dbReference type="PANTHER" id="PTHR30629:SF2">
    <property type="entry name" value="PROPHAGE INTEGRASE INTS-RELATED"/>
    <property type="match status" value="1"/>
</dbReference>
<feature type="domain" description="Core-binding (CB)" evidence="7">
    <location>
        <begin position="67"/>
        <end position="149"/>
    </location>
</feature>
<dbReference type="GO" id="GO:0015074">
    <property type="term" value="P:DNA integration"/>
    <property type="evidence" value="ECO:0007669"/>
    <property type="project" value="UniProtKB-KW"/>
</dbReference>
<name>A0A3S9QK23_9ACTO</name>
<dbReference type="Pfam" id="PF00589">
    <property type="entry name" value="Phage_integrase"/>
    <property type="match status" value="1"/>
</dbReference>
<evidence type="ECO:0000256" key="1">
    <source>
        <dbReference type="ARBA" id="ARBA00008857"/>
    </source>
</evidence>
<dbReference type="EMBL" id="CP033905">
    <property type="protein sequence ID" value="AZR06385.1"/>
    <property type="molecule type" value="Genomic_DNA"/>
</dbReference>
<sequence length="364" mass="40756">MARSLFGSVIKTRSGNWRGRYRVNQNDYYTPTVRTKTEARQLLAEIHARIVRNEWTPPRNKAFPANLTFKEWANKWIEAQEDQGRSPNTIRARRSQLHVHINPLVGNTRLIDLTQDHAQLIYETAKAKTSPASARNTLLCFSAALTAAKKARLIDTNTAQVEGGFTTHRPQRPKIALETDQLEDLIAATPGKYQLGILVMSYGALRYGETSGLMIPDIDPDSLTVTVQRATKRGPDGGLVLGPPKSAAGYRTVALPTRHSAIVLRHLRLFAHEKTGLLFHDERTRSGLTSNRMWNHVIREAASAAKLPTQIGCHDLRHTGLTLYGQQGATIADLMCRAGHTKADTVMIYQHSNQMRDRELTERM</sequence>
<gene>
    <name evidence="8" type="ORF">EBQ10_03130</name>
</gene>
<proteinExistence type="inferred from homology"/>
<dbReference type="InterPro" id="IPR013762">
    <property type="entry name" value="Integrase-like_cat_sf"/>
</dbReference>
<evidence type="ECO:0000259" key="6">
    <source>
        <dbReference type="PROSITE" id="PS51898"/>
    </source>
</evidence>
<reference evidence="8 9" key="1">
    <citation type="submission" date="2018-11" db="EMBL/GenBank/DDBJ databases">
        <title>Multidrug-resistant genes are associated with an 42-kb island TGI1 carrying a complex class 1 integron in a Trueperella pyogenes.</title>
        <authorList>
            <person name="Dong W."/>
        </authorList>
    </citation>
    <scope>NUCLEOTIDE SEQUENCE [LARGE SCALE GENOMIC DNA]</scope>
    <source>
        <strain evidence="8 9">TP4</strain>
    </source>
</reference>
<dbReference type="RefSeq" id="WP_126919906.1">
    <property type="nucleotide sequence ID" value="NZ_CP033905.1"/>
</dbReference>
<dbReference type="PANTHER" id="PTHR30629">
    <property type="entry name" value="PROPHAGE INTEGRASE"/>
    <property type="match status" value="1"/>
</dbReference>
<accession>A0A3S9QK23</accession>
<dbReference type="InterPro" id="IPR044068">
    <property type="entry name" value="CB"/>
</dbReference>
<keyword evidence="3 5" id="KW-0238">DNA-binding</keyword>
<evidence type="ECO:0000256" key="3">
    <source>
        <dbReference type="ARBA" id="ARBA00023125"/>
    </source>
</evidence>
<evidence type="ECO:0000256" key="4">
    <source>
        <dbReference type="ARBA" id="ARBA00023172"/>
    </source>
</evidence>
<dbReference type="InterPro" id="IPR004107">
    <property type="entry name" value="Integrase_SAM-like_N"/>
</dbReference>
<evidence type="ECO:0000259" key="7">
    <source>
        <dbReference type="PROSITE" id="PS51900"/>
    </source>
</evidence>
<dbReference type="GO" id="GO:0003677">
    <property type="term" value="F:DNA binding"/>
    <property type="evidence" value="ECO:0007669"/>
    <property type="project" value="UniProtKB-UniRule"/>
</dbReference>
<dbReference type="Proteomes" id="UP000275951">
    <property type="component" value="Chromosome"/>
</dbReference>
<dbReference type="InterPro" id="IPR050808">
    <property type="entry name" value="Phage_Integrase"/>
</dbReference>
<dbReference type="PROSITE" id="PS51900">
    <property type="entry name" value="CB"/>
    <property type="match status" value="1"/>
</dbReference>
<evidence type="ECO:0000313" key="9">
    <source>
        <dbReference type="Proteomes" id="UP000275951"/>
    </source>
</evidence>
<dbReference type="Gene3D" id="1.10.150.130">
    <property type="match status" value="1"/>
</dbReference>
<dbReference type="SUPFAM" id="SSF56349">
    <property type="entry name" value="DNA breaking-rejoining enzymes"/>
    <property type="match status" value="1"/>
</dbReference>
<dbReference type="InterPro" id="IPR002104">
    <property type="entry name" value="Integrase_catalytic"/>
</dbReference>
<evidence type="ECO:0008006" key="10">
    <source>
        <dbReference type="Google" id="ProtNLM"/>
    </source>
</evidence>